<dbReference type="GO" id="GO:0006493">
    <property type="term" value="P:protein O-linked glycosylation"/>
    <property type="evidence" value="ECO:0007669"/>
    <property type="project" value="InterPro"/>
</dbReference>
<feature type="transmembrane region" description="Helical" evidence="8">
    <location>
        <begin position="437"/>
        <end position="457"/>
    </location>
</feature>
<evidence type="ECO:0000313" key="11">
    <source>
        <dbReference type="EMBL" id="SJZ33039.1"/>
    </source>
</evidence>
<dbReference type="GO" id="GO:0010041">
    <property type="term" value="P:response to iron(III) ion"/>
    <property type="evidence" value="ECO:0007669"/>
    <property type="project" value="TreeGrafter"/>
</dbReference>
<evidence type="ECO:0000256" key="2">
    <source>
        <dbReference type="ARBA" id="ARBA00022475"/>
    </source>
</evidence>
<dbReference type="GO" id="GO:0009103">
    <property type="term" value="P:lipopolysaccharide biosynthetic process"/>
    <property type="evidence" value="ECO:0007669"/>
    <property type="project" value="UniProtKB-ARBA"/>
</dbReference>
<comment type="subcellular location">
    <subcellularLocation>
        <location evidence="1">Cell membrane</location>
        <topology evidence="1">Multi-pass membrane protein</topology>
    </subcellularLocation>
</comment>
<dbReference type="AlphaFoldDB" id="A0A1T4JSB5"/>
<feature type="transmembrane region" description="Helical" evidence="8">
    <location>
        <begin position="21"/>
        <end position="40"/>
    </location>
</feature>
<keyword evidence="4 11" id="KW-0808">Transferase</keyword>
<protein>
    <submittedName>
        <fullName evidence="11">4-amino-4-deoxy-L-arabinose transferase</fullName>
    </submittedName>
</protein>
<gene>
    <name evidence="11" type="ORF">SAMN02745119_00031</name>
</gene>
<dbReference type="EMBL" id="FUWR01000001">
    <property type="protein sequence ID" value="SJZ33039.1"/>
    <property type="molecule type" value="Genomic_DNA"/>
</dbReference>
<dbReference type="STRING" id="115783.SAMN02745119_00031"/>
<dbReference type="GO" id="GO:0016763">
    <property type="term" value="F:pentosyltransferase activity"/>
    <property type="evidence" value="ECO:0007669"/>
    <property type="project" value="TreeGrafter"/>
</dbReference>
<feature type="transmembrane region" description="Helical" evidence="8">
    <location>
        <begin position="360"/>
        <end position="382"/>
    </location>
</feature>
<feature type="transmembrane region" description="Helical" evidence="8">
    <location>
        <begin position="177"/>
        <end position="205"/>
    </location>
</feature>
<keyword evidence="2" id="KW-1003">Cell membrane</keyword>
<evidence type="ECO:0000256" key="7">
    <source>
        <dbReference type="ARBA" id="ARBA00023136"/>
    </source>
</evidence>
<keyword evidence="12" id="KW-1185">Reference proteome</keyword>
<feature type="transmembrane region" description="Helical" evidence="8">
    <location>
        <begin position="268"/>
        <end position="285"/>
    </location>
</feature>
<dbReference type="Proteomes" id="UP000190102">
    <property type="component" value="Unassembled WGS sequence"/>
</dbReference>
<dbReference type="PANTHER" id="PTHR33908">
    <property type="entry name" value="MANNOSYLTRANSFERASE YKCB-RELATED"/>
    <property type="match status" value="1"/>
</dbReference>
<dbReference type="InterPro" id="IPR050297">
    <property type="entry name" value="LipidA_mod_glycosyltrf_83"/>
</dbReference>
<dbReference type="Pfam" id="PF02366">
    <property type="entry name" value="PMT"/>
    <property type="match status" value="1"/>
</dbReference>
<dbReference type="InterPro" id="IPR003342">
    <property type="entry name" value="ArnT-like_N"/>
</dbReference>
<keyword evidence="6 8" id="KW-1133">Transmembrane helix</keyword>
<dbReference type="OrthoDB" id="9815691at2"/>
<accession>A0A1T4JSB5</accession>
<reference evidence="12" key="1">
    <citation type="submission" date="2017-02" db="EMBL/GenBank/DDBJ databases">
        <authorList>
            <person name="Varghese N."/>
            <person name="Submissions S."/>
        </authorList>
    </citation>
    <scope>NUCLEOTIDE SEQUENCE [LARGE SCALE GENOMIC DNA]</scope>
    <source>
        <strain evidence="12">ATCC BAA-34</strain>
    </source>
</reference>
<name>A0A1T4JSB5_9BACT</name>
<evidence type="ECO:0000313" key="12">
    <source>
        <dbReference type="Proteomes" id="UP000190102"/>
    </source>
</evidence>
<feature type="transmembrane region" description="Helical" evidence="8">
    <location>
        <begin position="217"/>
        <end position="237"/>
    </location>
</feature>
<dbReference type="PANTHER" id="PTHR33908:SF3">
    <property type="entry name" value="UNDECAPRENYL PHOSPHATE-ALPHA-4-AMINO-4-DEOXY-L-ARABINOSE ARABINOSYL TRANSFERASE"/>
    <property type="match status" value="1"/>
</dbReference>
<keyword evidence="5 8" id="KW-0812">Transmembrane</keyword>
<evidence type="ECO:0000256" key="4">
    <source>
        <dbReference type="ARBA" id="ARBA00022679"/>
    </source>
</evidence>
<evidence type="ECO:0000259" key="9">
    <source>
        <dbReference type="Pfam" id="PF02366"/>
    </source>
</evidence>
<organism evidence="11 12">
    <name type="scientific">Trichlorobacter thiogenes</name>
    <dbReference type="NCBI Taxonomy" id="115783"/>
    <lineage>
        <taxon>Bacteria</taxon>
        <taxon>Pseudomonadati</taxon>
        <taxon>Thermodesulfobacteriota</taxon>
        <taxon>Desulfuromonadia</taxon>
        <taxon>Geobacterales</taxon>
        <taxon>Geobacteraceae</taxon>
        <taxon>Trichlorobacter</taxon>
    </lineage>
</organism>
<dbReference type="Pfam" id="PF18583">
    <property type="entry name" value="Arnt_C"/>
    <property type="match status" value="1"/>
</dbReference>
<feature type="domain" description="Aminoarabinose transferase C-terminal" evidence="10">
    <location>
        <begin position="477"/>
        <end position="570"/>
    </location>
</feature>
<dbReference type="InterPro" id="IPR040845">
    <property type="entry name" value="Arnt_C"/>
</dbReference>
<feature type="transmembrane region" description="Helical" evidence="8">
    <location>
        <begin position="124"/>
        <end position="142"/>
    </location>
</feature>
<evidence type="ECO:0000256" key="8">
    <source>
        <dbReference type="SAM" id="Phobius"/>
    </source>
</evidence>
<evidence type="ECO:0000256" key="1">
    <source>
        <dbReference type="ARBA" id="ARBA00004651"/>
    </source>
</evidence>
<feature type="transmembrane region" description="Helical" evidence="8">
    <location>
        <begin position="148"/>
        <end position="165"/>
    </location>
</feature>
<sequence>MSPLYEHLNQPEGHWLRDSTVLLFLFGFLFLTGLGSAPLIDPDEGRYAEIPREMLVRGDFVTPTLNYVKYFEKPPLLYWVNAGSMAIFGQNEFAARLPSALSGLFTVLLTYLAGRRLFNRRTALTGTLILGSCAAFLFQSRIILTDMLLTFCLSAALFSFLLAVRSSERHRTHLYRLFFICCGLAVLTKGLIGIVLPGGIIFWYLLLSRRWHLLKGIPWFSGLLLFALVTMPWFVLVSQANPEFPHFFFIREHFQRYTSTIHRRSQPFWFFLPILLLTMLPWSFFLPGSLGKAWQQRQSDRGTTLYLLIWPLVIILFFSLSSSKLIPYILPTFPPLALLLAHRLTAHWHTRRPDYTAAQAALATILLLTGVALAILPLLTWLPPLLHASGQTGRDLAAMLTGPTPVLTLRQTLLPGSLLVIFGLLLFWIIRTRSSLLLVGLLCCFGILLDLLLPWAFSQYGAARLSSRSLAKAALQHSGPDTLLAQSGPRQGMNFYTGKRLITVGDADELSFGSSQGNQSGWFLTQEQFMGLWCSNRQVMIVIPRHEASRYEAAQTGLPPRTLADNGALLLLSNR</sequence>
<feature type="transmembrane region" description="Helical" evidence="8">
    <location>
        <begin position="305"/>
        <end position="326"/>
    </location>
</feature>
<evidence type="ECO:0000259" key="10">
    <source>
        <dbReference type="Pfam" id="PF18583"/>
    </source>
</evidence>
<keyword evidence="7 8" id="KW-0472">Membrane</keyword>
<evidence type="ECO:0000256" key="5">
    <source>
        <dbReference type="ARBA" id="ARBA00022692"/>
    </source>
</evidence>
<dbReference type="GO" id="GO:0000030">
    <property type="term" value="F:mannosyltransferase activity"/>
    <property type="evidence" value="ECO:0007669"/>
    <property type="project" value="InterPro"/>
</dbReference>
<feature type="transmembrane region" description="Helical" evidence="8">
    <location>
        <begin position="93"/>
        <end position="112"/>
    </location>
</feature>
<evidence type="ECO:0000256" key="3">
    <source>
        <dbReference type="ARBA" id="ARBA00022676"/>
    </source>
</evidence>
<proteinExistence type="predicted"/>
<dbReference type="RefSeq" id="WP_078788356.1">
    <property type="nucleotide sequence ID" value="NZ_FUWR01000001.1"/>
</dbReference>
<evidence type="ECO:0000256" key="6">
    <source>
        <dbReference type="ARBA" id="ARBA00022989"/>
    </source>
</evidence>
<dbReference type="GO" id="GO:0005886">
    <property type="term" value="C:plasma membrane"/>
    <property type="evidence" value="ECO:0007669"/>
    <property type="project" value="UniProtKB-SubCell"/>
</dbReference>
<feature type="transmembrane region" description="Helical" evidence="8">
    <location>
        <begin position="412"/>
        <end position="430"/>
    </location>
</feature>
<feature type="domain" description="ArnT-like N-terminal" evidence="9">
    <location>
        <begin position="46"/>
        <end position="247"/>
    </location>
</feature>
<keyword evidence="3" id="KW-0328">Glycosyltransferase</keyword>